<dbReference type="EMBL" id="MTEJ01000147">
    <property type="protein sequence ID" value="OQX09294.1"/>
    <property type="molecule type" value="Genomic_DNA"/>
</dbReference>
<gene>
    <name evidence="1" type="ORF">BWK73_23135</name>
</gene>
<dbReference type="AlphaFoldDB" id="A0A1Y1QMI0"/>
<accession>A0A1Y1QMI0</accession>
<evidence type="ECO:0008006" key="3">
    <source>
        <dbReference type="Google" id="ProtNLM"/>
    </source>
</evidence>
<dbReference type="Proteomes" id="UP000192491">
    <property type="component" value="Unassembled WGS sequence"/>
</dbReference>
<evidence type="ECO:0000313" key="1">
    <source>
        <dbReference type="EMBL" id="OQX09294.1"/>
    </source>
</evidence>
<dbReference type="SUPFAM" id="SSF53474">
    <property type="entry name" value="alpha/beta-Hydrolases"/>
    <property type="match status" value="1"/>
</dbReference>
<dbReference type="Gene3D" id="3.40.50.1820">
    <property type="entry name" value="alpha/beta hydrolase"/>
    <property type="match status" value="1"/>
</dbReference>
<comment type="caution">
    <text evidence="1">The sequence shown here is derived from an EMBL/GenBank/DDBJ whole genome shotgun (WGS) entry which is preliminary data.</text>
</comment>
<sequence length="185" mass="20782">MMLYIHGFNSSPLSSKAQQLREWLVAQGREAEWVAPVLPHDPAQAIALLSRVIETAPTPPKLIGSSLGGFYATYLVNRYQLKAVLLNPAVHPSLLLRPLVGKMQTNWHDASTYLFTTAHLDALSALEQFTPTFPENLLVLLETGDEVLDWQVAAHYYRQAHQAVFQGGDHSFSRFQDLLELVDRF</sequence>
<dbReference type="InterPro" id="IPR029058">
    <property type="entry name" value="AB_hydrolase_fold"/>
</dbReference>
<evidence type="ECO:0000313" key="2">
    <source>
        <dbReference type="Proteomes" id="UP000192491"/>
    </source>
</evidence>
<reference evidence="1 2" key="1">
    <citation type="submission" date="2017-01" db="EMBL/GenBank/DDBJ databases">
        <title>Novel large sulfur bacteria in the metagenomes of groundwater-fed chemosynthetic microbial mats in the Lake Huron basin.</title>
        <authorList>
            <person name="Sharrar A.M."/>
            <person name="Flood B.E."/>
            <person name="Bailey J.V."/>
            <person name="Jones D.S."/>
            <person name="Biddanda B."/>
            <person name="Ruberg S.A."/>
            <person name="Marcus D.N."/>
            <person name="Dick G.J."/>
        </authorList>
    </citation>
    <scope>NUCLEOTIDE SEQUENCE [LARGE SCALE GENOMIC DNA]</scope>
    <source>
        <strain evidence="1">A8</strain>
    </source>
</reference>
<name>A0A1Y1QMI0_9GAMM</name>
<dbReference type="PANTHER" id="PTHR35602:SF3">
    <property type="entry name" value="ESTERASE YQIA"/>
    <property type="match status" value="1"/>
</dbReference>
<dbReference type="Pfam" id="PF05728">
    <property type="entry name" value="UPF0227"/>
    <property type="match status" value="1"/>
</dbReference>
<dbReference type="InterPro" id="IPR008886">
    <property type="entry name" value="UPF0227/Esterase_YqiA"/>
</dbReference>
<organism evidence="1 2">
    <name type="scientific">Thiothrix lacustris</name>
    <dbReference type="NCBI Taxonomy" id="525917"/>
    <lineage>
        <taxon>Bacteria</taxon>
        <taxon>Pseudomonadati</taxon>
        <taxon>Pseudomonadota</taxon>
        <taxon>Gammaproteobacteria</taxon>
        <taxon>Thiotrichales</taxon>
        <taxon>Thiotrichaceae</taxon>
        <taxon>Thiothrix</taxon>
    </lineage>
</organism>
<dbReference type="PANTHER" id="PTHR35602">
    <property type="entry name" value="ESTERASE YQIA-RELATED"/>
    <property type="match status" value="1"/>
</dbReference>
<protein>
    <recommendedName>
        <fullName evidence="3">Esterase</fullName>
    </recommendedName>
</protein>
<proteinExistence type="predicted"/>